<organism evidence="3 4">
    <name type="scientific">Nesidiocoris tenuis</name>
    <dbReference type="NCBI Taxonomy" id="355587"/>
    <lineage>
        <taxon>Eukaryota</taxon>
        <taxon>Metazoa</taxon>
        <taxon>Ecdysozoa</taxon>
        <taxon>Arthropoda</taxon>
        <taxon>Hexapoda</taxon>
        <taxon>Insecta</taxon>
        <taxon>Pterygota</taxon>
        <taxon>Neoptera</taxon>
        <taxon>Paraneoptera</taxon>
        <taxon>Hemiptera</taxon>
        <taxon>Heteroptera</taxon>
        <taxon>Panheteroptera</taxon>
        <taxon>Cimicomorpha</taxon>
        <taxon>Miridae</taxon>
        <taxon>Dicyphina</taxon>
        <taxon>Nesidiocoris</taxon>
    </lineage>
</organism>
<feature type="non-terminal residue" evidence="3">
    <location>
        <position position="286"/>
    </location>
</feature>
<feature type="region of interest" description="Disordered" evidence="1">
    <location>
        <begin position="264"/>
        <end position="286"/>
    </location>
</feature>
<dbReference type="EMBL" id="CADCXU010027048">
    <property type="protein sequence ID" value="CAB0013925.1"/>
    <property type="molecule type" value="Genomic_DNA"/>
</dbReference>
<evidence type="ECO:0000313" key="4">
    <source>
        <dbReference type="Proteomes" id="UP000479000"/>
    </source>
</evidence>
<evidence type="ECO:0000259" key="2">
    <source>
        <dbReference type="PROSITE" id="PS00028"/>
    </source>
</evidence>
<accession>A0A6H5HB32</accession>
<feature type="region of interest" description="Disordered" evidence="1">
    <location>
        <begin position="233"/>
        <end position="252"/>
    </location>
</feature>
<dbReference type="AlphaFoldDB" id="A0A6H5HB32"/>
<dbReference type="PROSITE" id="PS00028">
    <property type="entry name" value="ZINC_FINGER_C2H2_1"/>
    <property type="match status" value="1"/>
</dbReference>
<feature type="domain" description="C2H2-type" evidence="2">
    <location>
        <begin position="138"/>
        <end position="159"/>
    </location>
</feature>
<evidence type="ECO:0000313" key="3">
    <source>
        <dbReference type="EMBL" id="CAB0013925.1"/>
    </source>
</evidence>
<evidence type="ECO:0000256" key="1">
    <source>
        <dbReference type="SAM" id="MobiDB-lite"/>
    </source>
</evidence>
<gene>
    <name evidence="3" type="ORF">NTEN_LOCUS18469</name>
</gene>
<name>A0A6H5HB32_9HEMI</name>
<proteinExistence type="predicted"/>
<keyword evidence="4" id="KW-1185">Reference proteome</keyword>
<dbReference type="Proteomes" id="UP000479000">
    <property type="component" value="Unassembled WGS sequence"/>
</dbReference>
<sequence>MAIVALCRLERVSNRWKVRPVRAFRSAEHALGYHKCIQGRTGRIANAWAYNRGTIQSAAALPATREGLQNNNAHPSYCLPRRAVRLIKIQRLASNGPGPEAGADDLGREILDYSYSDHSRGLGEPTRTSFRDDFLIDCSKCARILIRDQSCEDHAQFSHILEDLTTVLASRARNLWLQKQQTKQTVIKLVQTHQRRDFVGMPDFSHLITNITAPFHNIPTPSNCQKREKGEIARNPSNFAPPPPPPPGVDVIGVSETFLKPEMNAAGRKMGRGRSGKQLLKKQLDS</sequence>
<dbReference type="InterPro" id="IPR013087">
    <property type="entry name" value="Znf_C2H2_type"/>
</dbReference>
<feature type="compositionally biased region" description="Pro residues" evidence="1">
    <location>
        <begin position="239"/>
        <end position="248"/>
    </location>
</feature>
<protein>
    <recommendedName>
        <fullName evidence="2">C2H2-type domain-containing protein</fullName>
    </recommendedName>
</protein>
<reference evidence="3 4" key="1">
    <citation type="submission" date="2020-02" db="EMBL/GenBank/DDBJ databases">
        <authorList>
            <person name="Ferguson B K."/>
        </authorList>
    </citation>
    <scope>NUCLEOTIDE SEQUENCE [LARGE SCALE GENOMIC DNA]</scope>
</reference>